<keyword evidence="8" id="KW-0902">Two-component regulatory system</keyword>
<feature type="coiled-coil region" evidence="10">
    <location>
        <begin position="169"/>
        <end position="196"/>
    </location>
</feature>
<dbReference type="GO" id="GO:0005524">
    <property type="term" value="F:ATP binding"/>
    <property type="evidence" value="ECO:0007669"/>
    <property type="project" value="UniProtKB-KW"/>
</dbReference>
<dbReference type="InterPro" id="IPR005467">
    <property type="entry name" value="His_kinase_dom"/>
</dbReference>
<dbReference type="Pfam" id="PF02518">
    <property type="entry name" value="HATPase_c"/>
    <property type="match status" value="1"/>
</dbReference>
<evidence type="ECO:0000256" key="4">
    <source>
        <dbReference type="ARBA" id="ARBA00022679"/>
    </source>
</evidence>
<comment type="catalytic activity">
    <reaction evidence="1">
        <text>ATP + protein L-histidine = ADP + protein N-phospho-L-histidine.</text>
        <dbReference type="EC" id="2.7.13.3"/>
    </reaction>
</comment>
<dbReference type="SMART" id="SM00387">
    <property type="entry name" value="HATPase_c"/>
    <property type="match status" value="1"/>
</dbReference>
<dbReference type="InterPro" id="IPR035965">
    <property type="entry name" value="PAS-like_dom_sf"/>
</dbReference>
<feature type="domain" description="PAC" evidence="14">
    <location>
        <begin position="664"/>
        <end position="718"/>
    </location>
</feature>
<dbReference type="InterPro" id="IPR000700">
    <property type="entry name" value="PAS-assoc_C"/>
</dbReference>
<dbReference type="Pfam" id="PF00989">
    <property type="entry name" value="PAS"/>
    <property type="match status" value="2"/>
</dbReference>
<keyword evidence="7" id="KW-0067">ATP-binding</keyword>
<dbReference type="InterPro" id="IPR011006">
    <property type="entry name" value="CheY-like_superfamily"/>
</dbReference>
<dbReference type="InterPro" id="IPR029016">
    <property type="entry name" value="GAF-like_dom_sf"/>
</dbReference>
<dbReference type="InterPro" id="IPR013767">
    <property type="entry name" value="PAS_fold"/>
</dbReference>
<feature type="domain" description="PAC" evidence="14">
    <location>
        <begin position="544"/>
        <end position="596"/>
    </location>
</feature>
<dbReference type="Gene3D" id="3.30.450.40">
    <property type="match status" value="1"/>
</dbReference>
<dbReference type="CDD" id="cd00082">
    <property type="entry name" value="HisKA"/>
    <property type="match status" value="1"/>
</dbReference>
<dbReference type="PRINTS" id="PR00344">
    <property type="entry name" value="BCTRLSENSOR"/>
</dbReference>
<feature type="domain" description="PAC" evidence="14">
    <location>
        <begin position="418"/>
        <end position="469"/>
    </location>
</feature>
<evidence type="ECO:0000259" key="12">
    <source>
        <dbReference type="PROSITE" id="PS50110"/>
    </source>
</evidence>
<dbReference type="SUPFAM" id="SSF52172">
    <property type="entry name" value="CheY-like"/>
    <property type="match status" value="1"/>
</dbReference>
<keyword evidence="5" id="KW-0547">Nucleotide-binding</keyword>
<dbReference type="InterPro" id="IPR036890">
    <property type="entry name" value="HATPase_C_sf"/>
</dbReference>
<evidence type="ECO:0000259" key="14">
    <source>
        <dbReference type="PROSITE" id="PS50113"/>
    </source>
</evidence>
<dbReference type="EC" id="2.7.13.3" evidence="2"/>
<protein>
    <recommendedName>
        <fullName evidence="2">histidine kinase</fullName>
        <ecNumber evidence="2">2.7.13.3</ecNumber>
    </recommendedName>
</protein>
<evidence type="ECO:0000313" key="16">
    <source>
        <dbReference type="Proteomes" id="UP000464954"/>
    </source>
</evidence>
<dbReference type="Gene3D" id="3.30.450.20">
    <property type="entry name" value="PAS domain"/>
    <property type="match status" value="4"/>
</dbReference>
<reference evidence="15 16" key="1">
    <citation type="submission" date="2020-01" db="EMBL/GenBank/DDBJ databases">
        <title>Ponticoccus aerotolerans gen. nov., sp. nov., an anaerobic bacterium and proposal of Ponticoccusceae fam. nov., Ponticoccusles ord. nov. and Ponticoccuse classis nov. in the phylum Kiritimatiellaeota.</title>
        <authorList>
            <person name="Zhou L.Y."/>
            <person name="Du Z.J."/>
        </authorList>
    </citation>
    <scope>NUCLEOTIDE SEQUENCE [LARGE SCALE GENOMIC DNA]</scope>
    <source>
        <strain evidence="15 16">S-5007</strain>
    </source>
</reference>
<dbReference type="NCBIfam" id="TIGR00229">
    <property type="entry name" value="sensory_box"/>
    <property type="match status" value="4"/>
</dbReference>
<feature type="domain" description="PAS" evidence="13">
    <location>
        <begin position="225"/>
        <end position="260"/>
    </location>
</feature>
<keyword evidence="4" id="KW-0808">Transferase</keyword>
<dbReference type="Proteomes" id="UP000464954">
    <property type="component" value="Chromosome"/>
</dbReference>
<feature type="domain" description="PAS" evidence="13">
    <location>
        <begin position="470"/>
        <end position="540"/>
    </location>
</feature>
<dbReference type="InterPro" id="IPR000014">
    <property type="entry name" value="PAS"/>
</dbReference>
<feature type="domain" description="Histidine kinase" evidence="11">
    <location>
        <begin position="731"/>
        <end position="955"/>
    </location>
</feature>
<name>A0A6P1M963_9BACT</name>
<dbReference type="Pfam" id="PF00072">
    <property type="entry name" value="Response_reg"/>
    <property type="match status" value="1"/>
</dbReference>
<dbReference type="GO" id="GO:0006355">
    <property type="term" value="P:regulation of DNA-templated transcription"/>
    <property type="evidence" value="ECO:0007669"/>
    <property type="project" value="InterPro"/>
</dbReference>
<keyword evidence="10" id="KW-0175">Coiled coil</keyword>
<dbReference type="Pfam" id="PF08447">
    <property type="entry name" value="PAS_3"/>
    <property type="match status" value="1"/>
</dbReference>
<feature type="domain" description="Response regulatory" evidence="12">
    <location>
        <begin position="979"/>
        <end position="1095"/>
    </location>
</feature>
<accession>A0A6P1M963</accession>
<dbReference type="AlphaFoldDB" id="A0A6P1M963"/>
<dbReference type="PROSITE" id="PS50112">
    <property type="entry name" value="PAS"/>
    <property type="match status" value="4"/>
</dbReference>
<dbReference type="EMBL" id="CP047593">
    <property type="protein sequence ID" value="QHI69603.1"/>
    <property type="molecule type" value="Genomic_DNA"/>
</dbReference>
<feature type="domain" description="PAS" evidence="13">
    <location>
        <begin position="593"/>
        <end position="639"/>
    </location>
</feature>
<dbReference type="KEGG" id="taer:GT409_09080"/>
<organism evidence="15 16">
    <name type="scientific">Tichowtungia aerotolerans</name>
    <dbReference type="NCBI Taxonomy" id="2697043"/>
    <lineage>
        <taxon>Bacteria</taxon>
        <taxon>Pseudomonadati</taxon>
        <taxon>Kiritimatiellota</taxon>
        <taxon>Tichowtungiia</taxon>
        <taxon>Tichowtungiales</taxon>
        <taxon>Tichowtungiaceae</taxon>
        <taxon>Tichowtungia</taxon>
    </lineage>
</organism>
<dbReference type="SMART" id="SM00091">
    <property type="entry name" value="PAS"/>
    <property type="match status" value="4"/>
</dbReference>
<evidence type="ECO:0000256" key="3">
    <source>
        <dbReference type="ARBA" id="ARBA00022553"/>
    </source>
</evidence>
<keyword evidence="3 9" id="KW-0597">Phosphoprotein</keyword>
<dbReference type="GO" id="GO:0000155">
    <property type="term" value="F:phosphorelay sensor kinase activity"/>
    <property type="evidence" value="ECO:0007669"/>
    <property type="project" value="InterPro"/>
</dbReference>
<dbReference type="InterPro" id="IPR003594">
    <property type="entry name" value="HATPase_dom"/>
</dbReference>
<dbReference type="InterPro" id="IPR001789">
    <property type="entry name" value="Sig_transdc_resp-reg_receiver"/>
</dbReference>
<dbReference type="PROSITE" id="PS50113">
    <property type="entry name" value="PAC"/>
    <property type="match status" value="3"/>
</dbReference>
<dbReference type="InterPro" id="IPR003661">
    <property type="entry name" value="HisK_dim/P_dom"/>
</dbReference>
<dbReference type="InterPro" id="IPR004358">
    <property type="entry name" value="Sig_transdc_His_kin-like_C"/>
</dbReference>
<evidence type="ECO:0000313" key="15">
    <source>
        <dbReference type="EMBL" id="QHI69603.1"/>
    </source>
</evidence>
<dbReference type="Gene3D" id="1.10.287.130">
    <property type="match status" value="1"/>
</dbReference>
<keyword evidence="16" id="KW-1185">Reference proteome</keyword>
<evidence type="ECO:0000256" key="8">
    <source>
        <dbReference type="ARBA" id="ARBA00023012"/>
    </source>
</evidence>
<evidence type="ECO:0000259" key="13">
    <source>
        <dbReference type="PROSITE" id="PS50112"/>
    </source>
</evidence>
<dbReference type="PANTHER" id="PTHR43065">
    <property type="entry name" value="SENSOR HISTIDINE KINASE"/>
    <property type="match status" value="1"/>
</dbReference>
<evidence type="ECO:0000259" key="11">
    <source>
        <dbReference type="PROSITE" id="PS50109"/>
    </source>
</evidence>
<dbReference type="Pfam" id="PF13426">
    <property type="entry name" value="PAS_9"/>
    <property type="match status" value="1"/>
</dbReference>
<keyword evidence="6" id="KW-0418">Kinase</keyword>
<dbReference type="SUPFAM" id="SSF55874">
    <property type="entry name" value="ATPase domain of HSP90 chaperone/DNA topoisomerase II/histidine kinase"/>
    <property type="match status" value="1"/>
</dbReference>
<dbReference type="SMART" id="SM00388">
    <property type="entry name" value="HisKA"/>
    <property type="match status" value="1"/>
</dbReference>
<dbReference type="Gene3D" id="3.40.50.2300">
    <property type="match status" value="1"/>
</dbReference>
<dbReference type="InterPro" id="IPR013655">
    <property type="entry name" value="PAS_fold_3"/>
</dbReference>
<dbReference type="SMART" id="SM00448">
    <property type="entry name" value="REC"/>
    <property type="match status" value="1"/>
</dbReference>
<proteinExistence type="predicted"/>
<dbReference type="SUPFAM" id="SSF55785">
    <property type="entry name" value="PYP-like sensor domain (PAS domain)"/>
    <property type="match status" value="4"/>
</dbReference>
<dbReference type="PANTHER" id="PTHR43065:SF42">
    <property type="entry name" value="TWO-COMPONENT SENSOR PPRA"/>
    <property type="match status" value="1"/>
</dbReference>
<evidence type="ECO:0000256" key="10">
    <source>
        <dbReference type="SAM" id="Coils"/>
    </source>
</evidence>
<dbReference type="SMART" id="SM00086">
    <property type="entry name" value="PAC"/>
    <property type="match status" value="4"/>
</dbReference>
<dbReference type="InterPro" id="IPR001610">
    <property type="entry name" value="PAC"/>
</dbReference>
<gene>
    <name evidence="15" type="ORF">GT409_09080</name>
</gene>
<evidence type="ECO:0000256" key="6">
    <source>
        <dbReference type="ARBA" id="ARBA00022777"/>
    </source>
</evidence>
<dbReference type="RefSeq" id="WP_160628785.1">
    <property type="nucleotide sequence ID" value="NZ_CP047593.1"/>
</dbReference>
<dbReference type="CDD" id="cd00130">
    <property type="entry name" value="PAS"/>
    <property type="match status" value="4"/>
</dbReference>
<feature type="modified residue" description="4-aspartylphosphate" evidence="9">
    <location>
        <position position="1030"/>
    </location>
</feature>
<dbReference type="Gene3D" id="3.30.565.10">
    <property type="entry name" value="Histidine kinase-like ATPase, C-terminal domain"/>
    <property type="match status" value="1"/>
</dbReference>
<evidence type="ECO:0000256" key="9">
    <source>
        <dbReference type="PROSITE-ProRule" id="PRU00169"/>
    </source>
</evidence>
<dbReference type="Pfam" id="PF00512">
    <property type="entry name" value="HisKA"/>
    <property type="match status" value="1"/>
</dbReference>
<sequence length="1099" mass="123654">MNTATNNTEKEKAAMWVSSSFLTDLIALDSPDKMAEHLSEQLCKMSKAETVIFFLHANRQEKCESYFIFPPLQTKQFEHLPLSTFCHMRLPDSVPLTLSEFSEDHPLKIPLAQAGVKNLMRIPVHSGRNLIGSLLLINLPDPNKSSETCAMMAVIGPTLGLAIQNCFAHQKIQEQKDSLEQLIKARTTELETANQELIDSRRAALNMMEDAVLAKEKLEMTQFSIDNASDSAFWIDKDGSFSYVNKAACQSLGYSQDELLKLSVVDIDPFYDIQGWKKHWDQIQKSRSTFSERFHKTKEGHIFPVEIHSNTITFQGKTTVFAFAHDISNRKAAEQELTLSRNRFSTLLSNLPGMAYLCENDKNWTMRFISDGATKITGYTAEDLINNKTISYKELIHPEDRNMVSNQIQASLNDHRHFEIEYRIITREGEERWLWERGIGRRNEKNSMLVEGFISDITHRKEVQNAMKESEARFRGIYDSMATGVAQVSLDFYIETANQAYCEMLGYTEKELKGKHLSEITAPEVLEKNLELQKQLVDGKIEHFRMEKTFIHKTGEPVYGLLDAVLIRKPDGSPSYCLGNVVNITDRKKAESELRRLSTAIEQSPETVMITNPKGIIEYVNPAFENQTGYTRSEAIGKNTDILRSGKHDDLFYTKMWDVLRAGNIWEGQLVNRRKDGQTYTEDATISPVRDEQNQITHYVAVKRDITQELIREEQMKQAQKMEVIGQLAGGIAHDFNNILQSILGFSELLMFSLDETETQPRSNVQEIQKATRHAADLTRQLLAFSRKQAVEFTSMNLSDTVKNTLSFVTSVIGENIQIETVFAPDPVPVNADPRQIERAILNMAINARDAMPDGGVLTLKTEPISFTKEDSEQSLQTRAGDFACLSISDTGTGMSPKTIKRIFEPFFSTKDPGKGTGLGLAAIYGIIQDHKGWINVYSEPGHGSTFKIYLPLKTGIPAQTTVTSQSGSDLNSESNNQRILIVEDDLAIRTLAKSALHKAGYQVESAPDAEEAEKIFDEQNGAFDLLFSDIVLPGKNGAELAAKLTEKKPNLQVILCSGYSGDRIRKAGIEPNSFCLLEKPFPIVKLLRMVHQVLAPVK</sequence>
<evidence type="ECO:0000256" key="2">
    <source>
        <dbReference type="ARBA" id="ARBA00012438"/>
    </source>
</evidence>
<dbReference type="PROSITE" id="PS50109">
    <property type="entry name" value="HIS_KIN"/>
    <property type="match status" value="1"/>
</dbReference>
<dbReference type="SUPFAM" id="SSF55781">
    <property type="entry name" value="GAF domain-like"/>
    <property type="match status" value="1"/>
</dbReference>
<feature type="domain" description="PAS" evidence="13">
    <location>
        <begin position="340"/>
        <end position="415"/>
    </location>
</feature>
<evidence type="ECO:0000256" key="7">
    <source>
        <dbReference type="ARBA" id="ARBA00022840"/>
    </source>
</evidence>
<dbReference type="PROSITE" id="PS50110">
    <property type="entry name" value="RESPONSE_REGULATORY"/>
    <property type="match status" value="1"/>
</dbReference>
<evidence type="ECO:0000256" key="1">
    <source>
        <dbReference type="ARBA" id="ARBA00000085"/>
    </source>
</evidence>
<dbReference type="SUPFAM" id="SSF47384">
    <property type="entry name" value="Homodimeric domain of signal transducing histidine kinase"/>
    <property type="match status" value="1"/>
</dbReference>
<dbReference type="InterPro" id="IPR036097">
    <property type="entry name" value="HisK_dim/P_sf"/>
</dbReference>
<evidence type="ECO:0000256" key="5">
    <source>
        <dbReference type="ARBA" id="ARBA00022741"/>
    </source>
</evidence>